<evidence type="ECO:0000259" key="2">
    <source>
        <dbReference type="Pfam" id="PF00534"/>
    </source>
</evidence>
<evidence type="ECO:0000313" key="4">
    <source>
        <dbReference type="EMBL" id="SMD72683.1"/>
    </source>
</evidence>
<evidence type="ECO:0000313" key="5">
    <source>
        <dbReference type="Proteomes" id="UP000194439"/>
    </source>
</evidence>
<dbReference type="PANTHER" id="PTHR45947:SF14">
    <property type="entry name" value="SLL1723 PROTEIN"/>
    <property type="match status" value="1"/>
</dbReference>
<keyword evidence="4" id="KW-0328">Glycosyltransferase</keyword>
<reference evidence="5" key="1">
    <citation type="submission" date="2017-04" db="EMBL/GenBank/DDBJ databases">
        <authorList>
            <person name="Criscuolo A."/>
        </authorList>
    </citation>
    <scope>NUCLEOTIDE SEQUENCE [LARGE SCALE GENOMIC DNA]</scope>
</reference>
<proteinExistence type="inferred from homology"/>
<dbReference type="GO" id="GO:0016757">
    <property type="term" value="F:glycosyltransferase activity"/>
    <property type="evidence" value="ECO:0007669"/>
    <property type="project" value="UniProtKB-KW"/>
</dbReference>
<feature type="domain" description="Glycosyl transferase family 1" evidence="2">
    <location>
        <begin position="187"/>
        <end position="351"/>
    </location>
</feature>
<dbReference type="RefSeq" id="WP_088027619.1">
    <property type="nucleotide sequence ID" value="NZ_FWZD01000028.1"/>
</dbReference>
<dbReference type="SUPFAM" id="SSF53756">
    <property type="entry name" value="UDP-Glycosyltransferase/glycogen phosphorylase"/>
    <property type="match status" value="1"/>
</dbReference>
<dbReference type="Proteomes" id="UP000194439">
    <property type="component" value="Unassembled WGS sequence"/>
</dbReference>
<dbReference type="InterPro" id="IPR028098">
    <property type="entry name" value="Glyco_trans_4-like_N"/>
</dbReference>
<dbReference type="InterPro" id="IPR050194">
    <property type="entry name" value="Glycosyltransferase_grp1"/>
</dbReference>
<keyword evidence="4" id="KW-0808">Transferase</keyword>
<accession>A0A1Y5YYC8</accession>
<sequence>MNKETVLIYRDNLLPPSETFIKAQAENLSVFQTYYVGAKRFGTNSILDNNKTMVINNGSRVGRIREILYKLSGLSLGMQNQLLKLDPKLIHAHFGPDGIMASKFAKKLGIPLIVTFHGYDATIKDDQAMGYFHKNYVKRRDKLVNDANVLIAVSNFIKKKMIEQGFPEHKIVQHYIGIDTEFFTHDPIVKREKIVLFVGRLVEKKGVEYLIKALSKIQKWDPEIKLIIIGEGPLREELEKTAQELLVNYKFLGAQNPLTIKNWLNKSKVFCVPSVIAENGDAEGFGMVFAEANSMGVPVVSFDSGGISEAVSHGETGFLAPEKDIDILASYIKTLFKDEELWSEFSKNGIERVRSLYNLKENTKGLEEIYKKTLR</sequence>
<dbReference type="Gene3D" id="3.40.50.2000">
    <property type="entry name" value="Glycogen Phosphorylase B"/>
    <property type="match status" value="2"/>
</dbReference>
<dbReference type="Pfam" id="PF13439">
    <property type="entry name" value="Glyco_transf_4"/>
    <property type="match status" value="1"/>
</dbReference>
<evidence type="ECO:0000259" key="3">
    <source>
        <dbReference type="Pfam" id="PF13439"/>
    </source>
</evidence>
<dbReference type="EC" id="2.4.1.57" evidence="4"/>
<comment type="similarity">
    <text evidence="1">Belongs to the glycosyltransferase group 1 family. Glycosyltransferase 4 subfamily.</text>
</comment>
<dbReference type="PANTHER" id="PTHR45947">
    <property type="entry name" value="SULFOQUINOVOSYL TRANSFERASE SQD2"/>
    <property type="match status" value="1"/>
</dbReference>
<dbReference type="AlphaFoldDB" id="A0A1Y5YYC8"/>
<dbReference type="InterPro" id="IPR001296">
    <property type="entry name" value="Glyco_trans_1"/>
</dbReference>
<dbReference type="EMBL" id="FWZD01000028">
    <property type="protein sequence ID" value="SMD72683.1"/>
    <property type="molecule type" value="Genomic_DNA"/>
</dbReference>
<feature type="domain" description="Glycosyltransferase subfamily 4-like N-terminal" evidence="3">
    <location>
        <begin position="65"/>
        <end position="181"/>
    </location>
</feature>
<name>A0A1Y5YYC8_9BACI</name>
<gene>
    <name evidence="4" type="primary">pimB</name>
    <name evidence="4" type="ORF">BACERE00185_00636</name>
</gene>
<protein>
    <submittedName>
        <fullName evidence="4">GDP-mannose-dependent alpha-(1-6)-phosphatidylinositol monomannoside mannosyltransferase</fullName>
        <ecNumber evidence="4">2.4.1.57</ecNumber>
    </submittedName>
</protein>
<organism evidence="4 5">
    <name type="scientific">Bacillus mobilis</name>
    <dbReference type="NCBI Taxonomy" id="2026190"/>
    <lineage>
        <taxon>Bacteria</taxon>
        <taxon>Bacillati</taxon>
        <taxon>Bacillota</taxon>
        <taxon>Bacilli</taxon>
        <taxon>Bacillales</taxon>
        <taxon>Bacillaceae</taxon>
        <taxon>Bacillus</taxon>
        <taxon>Bacillus cereus group</taxon>
    </lineage>
</organism>
<dbReference type="Pfam" id="PF00534">
    <property type="entry name" value="Glycos_transf_1"/>
    <property type="match status" value="1"/>
</dbReference>
<evidence type="ECO:0000256" key="1">
    <source>
        <dbReference type="ARBA" id="ARBA00009481"/>
    </source>
</evidence>